<dbReference type="EMBL" id="JAUSYY010000001">
    <property type="protein sequence ID" value="MDQ0893734.1"/>
    <property type="molecule type" value="Genomic_DNA"/>
</dbReference>
<dbReference type="InterPro" id="IPR037523">
    <property type="entry name" value="VOC_core"/>
</dbReference>
<dbReference type="Proteomes" id="UP001239083">
    <property type="component" value="Unassembled WGS sequence"/>
</dbReference>
<dbReference type="PROSITE" id="PS51819">
    <property type="entry name" value="VOC"/>
    <property type="match status" value="2"/>
</dbReference>
<dbReference type="PANTHER" id="PTHR43279:SF1">
    <property type="entry name" value="CATECHOL-2,3-DIOXYGENASE"/>
    <property type="match status" value="1"/>
</dbReference>
<feature type="domain" description="VOC" evidence="2">
    <location>
        <begin position="200"/>
        <end position="314"/>
    </location>
</feature>
<dbReference type="InterPro" id="IPR018146">
    <property type="entry name" value="Glyoxalase_1_CS"/>
</dbReference>
<accession>A0ABU0R6M6</accession>
<dbReference type="InterPro" id="IPR004360">
    <property type="entry name" value="Glyas_Fos-R_dOase_dom"/>
</dbReference>
<keyword evidence="1" id="KW-0479">Metal-binding</keyword>
<feature type="domain" description="VOC" evidence="2">
    <location>
        <begin position="35"/>
        <end position="152"/>
    </location>
</feature>
<dbReference type="GO" id="GO:0018577">
    <property type="term" value="F:catechol 2,3-dioxygenase activity"/>
    <property type="evidence" value="ECO:0007669"/>
    <property type="project" value="UniProtKB-EC"/>
</dbReference>
<dbReference type="EC" id="1.13.11.2" evidence="3"/>
<evidence type="ECO:0000256" key="1">
    <source>
        <dbReference type="ARBA" id="ARBA00022723"/>
    </source>
</evidence>
<dbReference type="Pfam" id="PF00903">
    <property type="entry name" value="Glyoxalase"/>
    <property type="match status" value="2"/>
</dbReference>
<proteinExistence type="predicted"/>
<evidence type="ECO:0000313" key="3">
    <source>
        <dbReference type="EMBL" id="MDQ0893734.1"/>
    </source>
</evidence>
<sequence>MGVSSGIGAPEHALPLVVTTTNGTRGPGLLAADTGMGAVTLRVGDLDGMIRYYRDGVTLELLSHDGAIAVLGRGSTPIVILEHAPELQHAGPRSAGLFHTAILFDTREALATAIYSVASKHPGTFTGSADHLVSEAFYFTDPEGNGVELYFDRDRSQWSWTHGTIEMATMYLDPNAYLREHLSEGAADAAASGTGLGDAIVGHVHLSVGDIASAREFYVDRLGFETTASLGTSALFVSAGGYHHHMAMNTWNSAGAGKRRLALGLGRVEIVVPTSDDLGELGERMSHYGVATRDDGRVLAFEDPWSNLVAARAGA</sequence>
<dbReference type="PROSITE" id="PS00934">
    <property type="entry name" value="GLYOXALASE_I_1"/>
    <property type="match status" value="1"/>
</dbReference>
<organism evidence="3 4">
    <name type="scientific">Agromyces ramosus</name>
    <dbReference type="NCBI Taxonomy" id="33879"/>
    <lineage>
        <taxon>Bacteria</taxon>
        <taxon>Bacillati</taxon>
        <taxon>Actinomycetota</taxon>
        <taxon>Actinomycetes</taxon>
        <taxon>Micrococcales</taxon>
        <taxon>Microbacteriaceae</taxon>
        <taxon>Agromyces</taxon>
    </lineage>
</organism>
<gene>
    <name evidence="3" type="ORF">QFZ26_001289</name>
</gene>
<evidence type="ECO:0000313" key="4">
    <source>
        <dbReference type="Proteomes" id="UP001239083"/>
    </source>
</evidence>
<name>A0ABU0R6M6_9MICO</name>
<reference evidence="3 4" key="1">
    <citation type="submission" date="2023-07" db="EMBL/GenBank/DDBJ databases">
        <title>Comparative genomics of wheat-associated soil bacteria to identify genetic determinants of phenazine resistance.</title>
        <authorList>
            <person name="Mouncey N."/>
        </authorList>
    </citation>
    <scope>NUCLEOTIDE SEQUENCE [LARGE SCALE GENOMIC DNA]</scope>
    <source>
        <strain evidence="3 4">V3I3</strain>
    </source>
</reference>
<dbReference type="InterPro" id="IPR029068">
    <property type="entry name" value="Glyas_Bleomycin-R_OHBP_Dase"/>
</dbReference>
<keyword evidence="4" id="KW-1185">Reference proteome</keyword>
<dbReference type="SUPFAM" id="SSF54593">
    <property type="entry name" value="Glyoxalase/Bleomycin resistance protein/Dihydroxybiphenyl dioxygenase"/>
    <property type="match status" value="2"/>
</dbReference>
<dbReference type="Gene3D" id="3.10.180.10">
    <property type="entry name" value="2,3-Dihydroxybiphenyl 1,2-Dioxygenase, domain 1"/>
    <property type="match status" value="2"/>
</dbReference>
<keyword evidence="3" id="KW-0560">Oxidoreductase</keyword>
<dbReference type="PANTHER" id="PTHR43279">
    <property type="entry name" value="CATECHOL-2,3-DIOXYGENASE"/>
    <property type="match status" value="1"/>
</dbReference>
<protein>
    <submittedName>
        <fullName evidence="3">Catechol 2,3-dioxygenase</fullName>
        <ecNumber evidence="3">1.13.11.2</ecNumber>
    </submittedName>
</protein>
<comment type="caution">
    <text evidence="3">The sequence shown here is derived from an EMBL/GenBank/DDBJ whole genome shotgun (WGS) entry which is preliminary data.</text>
</comment>
<evidence type="ECO:0000259" key="2">
    <source>
        <dbReference type="PROSITE" id="PS51819"/>
    </source>
</evidence>